<dbReference type="InterPro" id="IPR018754">
    <property type="entry name" value="RovC-like_DNA-bd"/>
</dbReference>
<protein>
    <recommendedName>
        <fullName evidence="1">T6SS Transcription factor RovC-like DNA binding domain-containing protein</fullName>
    </recommendedName>
</protein>
<dbReference type="OrthoDB" id="9811330at2"/>
<evidence type="ECO:0000313" key="3">
    <source>
        <dbReference type="Proteomes" id="UP000249254"/>
    </source>
</evidence>
<keyword evidence="3" id="KW-1185">Reference proteome</keyword>
<sequence length="86" mass="9779">MNPLGLQERAPAGELTDYDREHAALYLRLLDAEAAGADWREVAQVVMRLDVGRGVEKARLMHATHLARAQWLRDEGYQHLLRLSES</sequence>
<dbReference type="Pfam" id="PF10074">
    <property type="entry name" value="RovC_DNA-bd"/>
    <property type="match status" value="1"/>
</dbReference>
<reference evidence="3" key="1">
    <citation type="submission" date="2018-05" db="EMBL/GenBank/DDBJ databases">
        <authorList>
            <person name="Li X."/>
        </authorList>
    </citation>
    <scope>NUCLEOTIDE SEQUENCE [LARGE SCALE GENOMIC DNA]</scope>
    <source>
        <strain evidence="3">LX32</strain>
    </source>
</reference>
<dbReference type="EMBL" id="QFYQ01000001">
    <property type="protein sequence ID" value="RAK54921.1"/>
    <property type="molecule type" value="Genomic_DNA"/>
</dbReference>
<gene>
    <name evidence="2" type="ORF">DJ017_10465</name>
</gene>
<accession>A0A328AKC4</accession>
<proteinExistence type="predicted"/>
<organism evidence="2 3">
    <name type="scientific">Phenylobacterium soli</name>
    <dbReference type="NCBI Taxonomy" id="2170551"/>
    <lineage>
        <taxon>Bacteria</taxon>
        <taxon>Pseudomonadati</taxon>
        <taxon>Pseudomonadota</taxon>
        <taxon>Alphaproteobacteria</taxon>
        <taxon>Caulobacterales</taxon>
        <taxon>Caulobacteraceae</taxon>
        <taxon>Phenylobacterium</taxon>
    </lineage>
</organism>
<dbReference type="Proteomes" id="UP000249254">
    <property type="component" value="Unassembled WGS sequence"/>
</dbReference>
<feature type="domain" description="T6SS Transcription factor RovC-like DNA binding" evidence="1">
    <location>
        <begin position="12"/>
        <end position="82"/>
    </location>
</feature>
<evidence type="ECO:0000259" key="1">
    <source>
        <dbReference type="Pfam" id="PF10074"/>
    </source>
</evidence>
<dbReference type="AlphaFoldDB" id="A0A328AKC4"/>
<dbReference type="RefSeq" id="WP_111528671.1">
    <property type="nucleotide sequence ID" value="NZ_JBHRSG010000004.1"/>
</dbReference>
<name>A0A328AKC4_9CAUL</name>
<evidence type="ECO:0000313" key="2">
    <source>
        <dbReference type="EMBL" id="RAK54921.1"/>
    </source>
</evidence>
<comment type="caution">
    <text evidence="2">The sequence shown here is derived from an EMBL/GenBank/DDBJ whole genome shotgun (WGS) entry which is preliminary data.</text>
</comment>